<dbReference type="EMBL" id="JACCFH010000001">
    <property type="protein sequence ID" value="NYG33756.1"/>
    <property type="molecule type" value="Genomic_DNA"/>
</dbReference>
<feature type="signal peptide" evidence="1">
    <location>
        <begin position="1"/>
        <end position="24"/>
    </location>
</feature>
<dbReference type="RefSeq" id="WP_179634490.1">
    <property type="nucleotide sequence ID" value="NZ_JACCFH010000001.1"/>
</dbReference>
<keyword evidence="1" id="KW-0732">Signal</keyword>
<reference evidence="2 3" key="1">
    <citation type="submission" date="2020-07" db="EMBL/GenBank/DDBJ databases">
        <title>Genomic Encyclopedia of Archaeal and Bacterial Type Strains, Phase II (KMG-II): from individual species to whole genera.</title>
        <authorList>
            <person name="Goeker M."/>
        </authorList>
    </citation>
    <scope>NUCLEOTIDE SEQUENCE [LARGE SCALE GENOMIC DNA]</scope>
    <source>
        <strain evidence="2 3">DSM 21226</strain>
    </source>
</reference>
<dbReference type="Proteomes" id="UP000518288">
    <property type="component" value="Unassembled WGS sequence"/>
</dbReference>
<name>A0A7Y9QYD7_9BURK</name>
<gene>
    <name evidence="2" type="ORF">BDD16_002742</name>
</gene>
<evidence type="ECO:0000313" key="2">
    <source>
        <dbReference type="EMBL" id="NYG33756.1"/>
    </source>
</evidence>
<proteinExistence type="predicted"/>
<feature type="chain" id="PRO_5031536014" evidence="1">
    <location>
        <begin position="25"/>
        <end position="117"/>
    </location>
</feature>
<evidence type="ECO:0000313" key="3">
    <source>
        <dbReference type="Proteomes" id="UP000518288"/>
    </source>
</evidence>
<comment type="caution">
    <text evidence="2">The sequence shown here is derived from an EMBL/GenBank/DDBJ whole genome shotgun (WGS) entry which is preliminary data.</text>
</comment>
<accession>A0A7Y9QYD7</accession>
<protein>
    <submittedName>
        <fullName evidence="2">Putative RmlC-like cupin family protein</fullName>
    </submittedName>
</protein>
<sequence>MKRTPPRTTTFALLLAALVGAAVAKLPAPSDEAKAKAAEAAAKTAHAGKVDAYKLCLSMDKVAADYHAKAKAAGKDVRPAAETPACADPGAFVYTPPGAASAPAAATSAPPAAASKG</sequence>
<keyword evidence="3" id="KW-1185">Reference proteome</keyword>
<dbReference type="AlphaFoldDB" id="A0A7Y9QYD7"/>
<evidence type="ECO:0000256" key="1">
    <source>
        <dbReference type="SAM" id="SignalP"/>
    </source>
</evidence>
<organism evidence="2 3">
    <name type="scientific">Sphaerotilus montanus</name>
    <dbReference type="NCBI Taxonomy" id="522889"/>
    <lineage>
        <taxon>Bacteria</taxon>
        <taxon>Pseudomonadati</taxon>
        <taxon>Pseudomonadota</taxon>
        <taxon>Betaproteobacteria</taxon>
        <taxon>Burkholderiales</taxon>
        <taxon>Sphaerotilaceae</taxon>
        <taxon>Sphaerotilus</taxon>
    </lineage>
</organism>